<keyword evidence="3" id="KW-1185">Reference proteome</keyword>
<reference evidence="2" key="1">
    <citation type="submission" date="2020-08" db="EMBL/GenBank/DDBJ databases">
        <title>Ramlibacter sp. USB13 16S ribosomal RNA gene genome sequencing and assembly.</title>
        <authorList>
            <person name="Kang M."/>
        </authorList>
    </citation>
    <scope>NUCLEOTIDE SEQUENCE</scope>
    <source>
        <strain evidence="2">USB13</strain>
    </source>
</reference>
<dbReference type="AlphaFoldDB" id="A0A923SC27"/>
<evidence type="ECO:0000313" key="3">
    <source>
        <dbReference type="Proteomes" id="UP000608513"/>
    </source>
</evidence>
<comment type="caution">
    <text evidence="2">The sequence shown here is derived from an EMBL/GenBank/DDBJ whole genome shotgun (WGS) entry which is preliminary data.</text>
</comment>
<dbReference type="RefSeq" id="WP_187077246.1">
    <property type="nucleotide sequence ID" value="NZ_JACORT010000007.1"/>
</dbReference>
<dbReference type="Proteomes" id="UP000608513">
    <property type="component" value="Unassembled WGS sequence"/>
</dbReference>
<name>A0A923SC27_9BURK</name>
<gene>
    <name evidence="2" type="ORF">H8N03_16220</name>
</gene>
<protein>
    <submittedName>
        <fullName evidence="2">Uncharacterized protein</fullName>
    </submittedName>
</protein>
<evidence type="ECO:0000313" key="2">
    <source>
        <dbReference type="EMBL" id="MBC5784495.1"/>
    </source>
</evidence>
<proteinExistence type="predicted"/>
<dbReference type="EMBL" id="JACORT010000007">
    <property type="protein sequence ID" value="MBC5784495.1"/>
    <property type="molecule type" value="Genomic_DNA"/>
</dbReference>
<sequence>MKPRDTLALRARRLLSQSARQLGTADPLDDVGEAIDEQLDVPYGEPTDDAPLSTHFSEQTPEQLNFVMRAAGQGVTGADRIASASHAMTHVVDRHFGRAARHWLDNQLEAIRSQDNGRGASWGAAFGSAFDRAGLAESYVHCEWGPGLMDALPAPLHRIARLALEAMPGLRPVIMSVRCGRAAGAQQLSFESERPLSLPALQPLMDQLGLAHRHAGLMSAVAFILGARFVLPAEAAMVTLRPLRQGVEMRLDVSLDAIPDLPSQLMALTRLQMSERPRSVHGMDRWLTALTPDGYPGPGTVSVLSVWVRPDLPARVALYLRPASLDPRLEGLRNRRPAEAPAPAPRAPEPVASQALWSSSAWLPVA</sequence>
<organism evidence="2 3">
    <name type="scientific">Ramlibacter cellulosilyticus</name>
    <dbReference type="NCBI Taxonomy" id="2764187"/>
    <lineage>
        <taxon>Bacteria</taxon>
        <taxon>Pseudomonadati</taxon>
        <taxon>Pseudomonadota</taxon>
        <taxon>Betaproteobacteria</taxon>
        <taxon>Burkholderiales</taxon>
        <taxon>Comamonadaceae</taxon>
        <taxon>Ramlibacter</taxon>
    </lineage>
</organism>
<accession>A0A923SC27</accession>
<evidence type="ECO:0000256" key="1">
    <source>
        <dbReference type="SAM" id="MobiDB-lite"/>
    </source>
</evidence>
<feature type="region of interest" description="Disordered" evidence="1">
    <location>
        <begin position="331"/>
        <end position="352"/>
    </location>
</feature>